<evidence type="ECO:0000313" key="2">
    <source>
        <dbReference type="EMBL" id="KMZ67201.1"/>
    </source>
</evidence>
<dbReference type="Proteomes" id="UP000036987">
    <property type="component" value="Unassembled WGS sequence"/>
</dbReference>
<gene>
    <name evidence="2" type="ORF">ZOSMA_272G00040</name>
</gene>
<dbReference type="EMBL" id="LFYR01000921">
    <property type="protein sequence ID" value="KMZ67201.1"/>
    <property type="molecule type" value="Genomic_DNA"/>
</dbReference>
<keyword evidence="3" id="KW-1185">Reference proteome</keyword>
<evidence type="ECO:0000256" key="1">
    <source>
        <dbReference type="SAM" id="MobiDB-lite"/>
    </source>
</evidence>
<evidence type="ECO:0000313" key="3">
    <source>
        <dbReference type="Proteomes" id="UP000036987"/>
    </source>
</evidence>
<comment type="caution">
    <text evidence="2">The sequence shown here is derived from an EMBL/GenBank/DDBJ whole genome shotgun (WGS) entry which is preliminary data.</text>
</comment>
<organism evidence="2 3">
    <name type="scientific">Zostera marina</name>
    <name type="common">Eelgrass</name>
    <dbReference type="NCBI Taxonomy" id="29655"/>
    <lineage>
        <taxon>Eukaryota</taxon>
        <taxon>Viridiplantae</taxon>
        <taxon>Streptophyta</taxon>
        <taxon>Embryophyta</taxon>
        <taxon>Tracheophyta</taxon>
        <taxon>Spermatophyta</taxon>
        <taxon>Magnoliopsida</taxon>
        <taxon>Liliopsida</taxon>
        <taxon>Zosteraceae</taxon>
        <taxon>Zostera</taxon>
    </lineage>
</organism>
<name>A0A0K9PE20_ZOSMR</name>
<protein>
    <submittedName>
        <fullName evidence="2">Uncharacterized protein</fullName>
    </submittedName>
</protein>
<reference evidence="3" key="1">
    <citation type="journal article" date="2016" name="Nature">
        <title>The genome of the seagrass Zostera marina reveals angiosperm adaptation to the sea.</title>
        <authorList>
            <person name="Olsen J.L."/>
            <person name="Rouze P."/>
            <person name="Verhelst B."/>
            <person name="Lin Y.-C."/>
            <person name="Bayer T."/>
            <person name="Collen J."/>
            <person name="Dattolo E."/>
            <person name="De Paoli E."/>
            <person name="Dittami S."/>
            <person name="Maumus F."/>
            <person name="Michel G."/>
            <person name="Kersting A."/>
            <person name="Lauritano C."/>
            <person name="Lohaus R."/>
            <person name="Toepel M."/>
            <person name="Tonon T."/>
            <person name="Vanneste K."/>
            <person name="Amirebrahimi M."/>
            <person name="Brakel J."/>
            <person name="Bostroem C."/>
            <person name="Chovatia M."/>
            <person name="Grimwood J."/>
            <person name="Jenkins J.W."/>
            <person name="Jueterbock A."/>
            <person name="Mraz A."/>
            <person name="Stam W.T."/>
            <person name="Tice H."/>
            <person name="Bornberg-Bauer E."/>
            <person name="Green P.J."/>
            <person name="Pearson G.A."/>
            <person name="Procaccini G."/>
            <person name="Duarte C.M."/>
            <person name="Schmutz J."/>
            <person name="Reusch T.B.H."/>
            <person name="Van de Peer Y."/>
        </authorList>
    </citation>
    <scope>NUCLEOTIDE SEQUENCE [LARGE SCALE GENOMIC DNA]</scope>
    <source>
        <strain evidence="3">cv. Finnish</strain>
    </source>
</reference>
<dbReference type="AlphaFoldDB" id="A0A0K9PE20"/>
<feature type="region of interest" description="Disordered" evidence="1">
    <location>
        <begin position="1"/>
        <end position="26"/>
    </location>
</feature>
<proteinExistence type="predicted"/>
<accession>A0A0K9PE20</accession>
<sequence length="538" mass="57818">MDEIQNFMTPMKKAVATPKPTTNALRSSARISARKISVPVQGQSVRTTRRTAMKKVENIGLSVTTRRTPIDLMMIKKLEDSMIDAPKQLEEIGEVVNSDVLEIDSVNGKSPIIVTDYNPAESCLSTISIEDGPNDSVADQPSFDIPYSESIDIVIGDALSVKTIVGDVIAEDTTTIVVAEEATVEEANVNYAFTKEVSKDAVVEVVVDNANSDTTTIVVAEEATIEEANVNDAFTKEASKDVVVEVAIDNAIADTTTIVVAEEVTIEEATIEEANVNDALTKEVSEDVVDNAIADTATIIVAEEATVEEANVNDAVTKEANEDVVVEVSVDNTIADTPTIVVAKEVTFEEANINDAVTKEATEDAVVDNASMETIVDDPLVSDGHACHIVDEIVGEISLLSINNDAESFVKVDFGEEVSRVDCGVKIDSIIVPKEPKTFAITTTQHFQILEKNSQQSTVTKVNEAVVTATIVGKENDAALQGRTENIVTLNKVNPKDMSMRKLKSELKAKLAMIDDGNDVATRCALTPVKENMQKSSV</sequence>
<dbReference type="PANTHER" id="PTHR33621:SF2">
    <property type="entry name" value="RIBOSOMAL L1 DOMAIN-CONTAINING PROTEIN"/>
    <property type="match status" value="1"/>
</dbReference>
<dbReference type="PANTHER" id="PTHR33621">
    <property type="entry name" value="ASPARTIC/GLUTAMIC ACID-RICH PROTEIN"/>
    <property type="match status" value="1"/>
</dbReference>